<keyword evidence="12" id="KW-0732">Signal</keyword>
<sequence>MRSTATTTTIVAAVLLRACVSLHGYSGEGVPPMYGDFEAQRHWMEVTVNLPAERWYVHGPDNDLQYWGLDYPPLSAHFSWAVGRLAQAWHPQLVALHASRGHESAETRAFMRRSVLVADLLVFVPAALAFARLPAAAGGGGGAPTRTLALLLLSPPLVLVDHGHFQYNCVSLGLALWALVAALSGRPLACCVAFSLSLNFKQMGLYLAPAVFCYLLAGVLRTRGVGLAASRFCALGAVTSLTFAACWAPFLASATPYDSTLAVLRRVFPTSRSLYEDKVANVWCTMALLPPLKLKAGPPGRTRSPRPPPADGTLLTPAGQARARGAAAALARMHARRTPPALRAAAARALAPRFPALRDGVRPRLLPPLLPVHEKHLLLPLLPAALLSTEHPRAYAWFALLAAFSMFPLLARDGLRLAYSVCQLAFGALAAALTPPMEVGGSATAGGLLLAASLAGMVALHVAEAALPPPRRYPDLHAVAFSAYACCHLVGAYAACLHALWRTTATAPPHTPLDGGGTTVRERRKAE</sequence>
<dbReference type="PaxDb" id="2903-EOD40063"/>
<evidence type="ECO:0000313" key="13">
    <source>
        <dbReference type="EnsemblProtists" id="EOD40063"/>
    </source>
</evidence>
<feature type="region of interest" description="Disordered" evidence="11">
    <location>
        <begin position="508"/>
        <end position="527"/>
    </location>
</feature>
<feature type="region of interest" description="Disordered" evidence="11">
    <location>
        <begin position="295"/>
        <end position="314"/>
    </location>
</feature>
<comment type="pathway">
    <text evidence="2 10">Protein modification; protein glycosylation.</text>
</comment>
<evidence type="ECO:0000313" key="14">
    <source>
        <dbReference type="Proteomes" id="UP000013827"/>
    </source>
</evidence>
<reference evidence="14" key="1">
    <citation type="journal article" date="2013" name="Nature">
        <title>Pan genome of the phytoplankton Emiliania underpins its global distribution.</title>
        <authorList>
            <person name="Read B.A."/>
            <person name="Kegel J."/>
            <person name="Klute M.J."/>
            <person name="Kuo A."/>
            <person name="Lefebvre S.C."/>
            <person name="Maumus F."/>
            <person name="Mayer C."/>
            <person name="Miller J."/>
            <person name="Monier A."/>
            <person name="Salamov A."/>
            <person name="Young J."/>
            <person name="Aguilar M."/>
            <person name="Claverie J.M."/>
            <person name="Frickenhaus S."/>
            <person name="Gonzalez K."/>
            <person name="Herman E.K."/>
            <person name="Lin Y.C."/>
            <person name="Napier J."/>
            <person name="Ogata H."/>
            <person name="Sarno A.F."/>
            <person name="Shmutz J."/>
            <person name="Schroeder D."/>
            <person name="de Vargas C."/>
            <person name="Verret F."/>
            <person name="von Dassow P."/>
            <person name="Valentin K."/>
            <person name="Van de Peer Y."/>
            <person name="Wheeler G."/>
            <person name="Dacks J.B."/>
            <person name="Delwiche C.F."/>
            <person name="Dyhrman S.T."/>
            <person name="Glockner G."/>
            <person name="John U."/>
            <person name="Richards T."/>
            <person name="Worden A.Z."/>
            <person name="Zhang X."/>
            <person name="Grigoriev I.V."/>
            <person name="Allen A.E."/>
            <person name="Bidle K."/>
            <person name="Borodovsky M."/>
            <person name="Bowler C."/>
            <person name="Brownlee C."/>
            <person name="Cock J.M."/>
            <person name="Elias M."/>
            <person name="Gladyshev V.N."/>
            <person name="Groth M."/>
            <person name="Guda C."/>
            <person name="Hadaegh A."/>
            <person name="Iglesias-Rodriguez M.D."/>
            <person name="Jenkins J."/>
            <person name="Jones B.M."/>
            <person name="Lawson T."/>
            <person name="Leese F."/>
            <person name="Lindquist E."/>
            <person name="Lobanov A."/>
            <person name="Lomsadze A."/>
            <person name="Malik S.B."/>
            <person name="Marsh M.E."/>
            <person name="Mackinder L."/>
            <person name="Mock T."/>
            <person name="Mueller-Roeber B."/>
            <person name="Pagarete A."/>
            <person name="Parker M."/>
            <person name="Probert I."/>
            <person name="Quesneville H."/>
            <person name="Raines C."/>
            <person name="Rensing S.A."/>
            <person name="Riano-Pachon D.M."/>
            <person name="Richier S."/>
            <person name="Rokitta S."/>
            <person name="Shiraiwa Y."/>
            <person name="Soanes D.M."/>
            <person name="van der Giezen M."/>
            <person name="Wahlund T.M."/>
            <person name="Williams B."/>
            <person name="Wilson W."/>
            <person name="Wolfe G."/>
            <person name="Wurch L.L."/>
        </authorList>
    </citation>
    <scope>NUCLEOTIDE SEQUENCE</scope>
</reference>
<keyword evidence="6 10" id="KW-0812">Transmembrane</keyword>
<dbReference type="GeneID" id="17285334"/>
<keyword evidence="4 10" id="KW-0328">Glycosyltransferase</keyword>
<keyword evidence="14" id="KW-1185">Reference proteome</keyword>
<dbReference type="UniPathway" id="UPA00378"/>
<dbReference type="eggNOG" id="KOG2575">
    <property type="taxonomic scope" value="Eukaryota"/>
</dbReference>
<evidence type="ECO:0000256" key="4">
    <source>
        <dbReference type="ARBA" id="ARBA00022676"/>
    </source>
</evidence>
<evidence type="ECO:0000256" key="5">
    <source>
        <dbReference type="ARBA" id="ARBA00022679"/>
    </source>
</evidence>
<dbReference type="KEGG" id="ehx:EMIHUDRAFT_521937"/>
<keyword evidence="9 10" id="KW-0472">Membrane</keyword>
<dbReference type="GO" id="GO:0005789">
    <property type="term" value="C:endoplasmic reticulum membrane"/>
    <property type="evidence" value="ECO:0007669"/>
    <property type="project" value="UniProtKB-SubCell"/>
</dbReference>
<feature type="transmembrane region" description="Helical" evidence="10">
    <location>
        <begin position="479"/>
        <end position="501"/>
    </location>
</feature>
<keyword evidence="8 10" id="KW-1133">Transmembrane helix</keyword>
<feature type="chain" id="PRO_5044053700" description="Alpha-1,3-glucosyltransferase" evidence="12">
    <location>
        <begin position="25"/>
        <end position="527"/>
    </location>
</feature>
<evidence type="ECO:0000256" key="6">
    <source>
        <dbReference type="ARBA" id="ARBA00022692"/>
    </source>
</evidence>
<dbReference type="KEGG" id="ehx:EMIHUDRAFT_521942"/>
<dbReference type="STRING" id="2903.R1DXN6"/>
<keyword evidence="5 10" id="KW-0808">Transferase</keyword>
<feature type="transmembrane region" description="Helical" evidence="10">
    <location>
        <begin position="203"/>
        <end position="220"/>
    </location>
</feature>
<dbReference type="Pfam" id="PF03155">
    <property type="entry name" value="Alg6_Alg8"/>
    <property type="match status" value="2"/>
</dbReference>
<dbReference type="EnsemblProtists" id="EOD40063">
    <property type="protein sequence ID" value="EOD40063"/>
    <property type="gene ID" value="EMIHUDRAFT_521937"/>
</dbReference>
<dbReference type="EC" id="2.4.1.-" evidence="10"/>
<reference evidence="13" key="2">
    <citation type="submission" date="2024-10" db="UniProtKB">
        <authorList>
            <consortium name="EnsemblProtists"/>
        </authorList>
    </citation>
    <scope>IDENTIFICATION</scope>
</reference>
<evidence type="ECO:0000256" key="1">
    <source>
        <dbReference type="ARBA" id="ARBA00004477"/>
    </source>
</evidence>
<evidence type="ECO:0000256" key="3">
    <source>
        <dbReference type="ARBA" id="ARBA00008715"/>
    </source>
</evidence>
<name>A0A0D3KWC8_EMIH1</name>
<dbReference type="RefSeq" id="XP_005792492.1">
    <property type="nucleotide sequence ID" value="XM_005792435.1"/>
</dbReference>
<evidence type="ECO:0000256" key="9">
    <source>
        <dbReference type="ARBA" id="ARBA00023136"/>
    </source>
</evidence>
<dbReference type="InterPro" id="IPR004856">
    <property type="entry name" value="Glyco_trans_ALG6/ALG8"/>
</dbReference>
<feature type="transmembrane region" description="Helical" evidence="10">
    <location>
        <begin position="446"/>
        <end position="467"/>
    </location>
</feature>
<evidence type="ECO:0000256" key="7">
    <source>
        <dbReference type="ARBA" id="ARBA00022824"/>
    </source>
</evidence>
<dbReference type="Proteomes" id="UP000013827">
    <property type="component" value="Unassembled WGS sequence"/>
</dbReference>
<dbReference type="PANTHER" id="PTHR12413">
    <property type="entry name" value="DOLICHYL GLYCOSYLTRANSFERASE"/>
    <property type="match status" value="1"/>
</dbReference>
<comment type="subcellular location">
    <subcellularLocation>
        <location evidence="1 10">Endoplasmic reticulum membrane</location>
        <topology evidence="1 10">Multi-pass membrane protein</topology>
    </subcellularLocation>
</comment>
<accession>A0A0D3KWC8</accession>
<dbReference type="GO" id="GO:0042281">
    <property type="term" value="F:dolichyl pyrophosphate Man9GlcNAc2 alpha-1,3-glucosyltransferase activity"/>
    <property type="evidence" value="ECO:0007669"/>
    <property type="project" value="TreeGrafter"/>
</dbReference>
<feature type="signal peptide" evidence="12">
    <location>
        <begin position="1"/>
        <end position="24"/>
    </location>
</feature>
<feature type="transmembrane region" description="Helical" evidence="10">
    <location>
        <begin position="394"/>
        <end position="410"/>
    </location>
</feature>
<dbReference type="HOGENOM" id="CLU_008110_3_0_1"/>
<evidence type="ECO:0000256" key="8">
    <source>
        <dbReference type="ARBA" id="ARBA00022989"/>
    </source>
</evidence>
<protein>
    <recommendedName>
        <fullName evidence="10">Alpha-1,3-glucosyltransferase</fullName>
        <ecNumber evidence="10">2.4.1.-</ecNumber>
    </recommendedName>
</protein>
<feature type="transmembrane region" description="Helical" evidence="10">
    <location>
        <begin position="417"/>
        <end position="434"/>
    </location>
</feature>
<dbReference type="RefSeq" id="XP_005792642.1">
    <property type="nucleotide sequence ID" value="XM_005792585.1"/>
</dbReference>
<evidence type="ECO:0000256" key="10">
    <source>
        <dbReference type="RuleBase" id="RU363110"/>
    </source>
</evidence>
<feature type="transmembrane region" description="Helical" evidence="10">
    <location>
        <begin position="172"/>
        <end position="197"/>
    </location>
</feature>
<evidence type="ECO:0000256" key="12">
    <source>
        <dbReference type="SAM" id="SignalP"/>
    </source>
</evidence>
<comment type="similarity">
    <text evidence="3 10">Belongs to the ALG6/ALG8 glucosyltransferase family.</text>
</comment>
<evidence type="ECO:0000256" key="11">
    <source>
        <dbReference type="SAM" id="MobiDB-lite"/>
    </source>
</evidence>
<dbReference type="PANTHER" id="PTHR12413:SF1">
    <property type="entry name" value="DOLICHYL PYROPHOSPHATE MAN9GLCNAC2 ALPHA-1,3-GLUCOSYLTRANSFERASE"/>
    <property type="match status" value="1"/>
</dbReference>
<evidence type="ECO:0000256" key="2">
    <source>
        <dbReference type="ARBA" id="ARBA00004922"/>
    </source>
</evidence>
<dbReference type="AlphaFoldDB" id="A0A0D3KWC8"/>
<proteinExistence type="inferred from homology"/>
<feature type="transmembrane region" description="Helical" evidence="10">
    <location>
        <begin position="116"/>
        <end position="137"/>
    </location>
</feature>
<dbReference type="GeneID" id="17285404"/>
<feature type="transmembrane region" description="Helical" evidence="10">
    <location>
        <begin position="232"/>
        <end position="252"/>
    </location>
</feature>
<keyword evidence="7 10" id="KW-0256">Endoplasmic reticulum</keyword>
<organism evidence="13 14">
    <name type="scientific">Emiliania huxleyi (strain CCMP1516)</name>
    <dbReference type="NCBI Taxonomy" id="280463"/>
    <lineage>
        <taxon>Eukaryota</taxon>
        <taxon>Haptista</taxon>
        <taxon>Haptophyta</taxon>
        <taxon>Prymnesiophyceae</taxon>
        <taxon>Isochrysidales</taxon>
        <taxon>Noelaerhabdaceae</taxon>
        <taxon>Emiliania</taxon>
    </lineage>
</organism>
<dbReference type="EnsemblProtists" id="EOD40213">
    <property type="protein sequence ID" value="EOD40213"/>
    <property type="gene ID" value="EMIHUDRAFT_521942"/>
</dbReference>